<dbReference type="STRING" id="4565.A0A3B5YRS3"/>
<proteinExistence type="predicted"/>
<dbReference type="GO" id="GO:0031428">
    <property type="term" value="C:box C/D methylation guide snoRNP complex"/>
    <property type="evidence" value="ECO:0000318"/>
    <property type="project" value="GO_Central"/>
</dbReference>
<dbReference type="Gramene" id="TraesCS1B02G069100.1">
    <property type="protein sequence ID" value="TraesCS1B02G069100.1"/>
    <property type="gene ID" value="TraesCS1B02G069100"/>
</dbReference>
<keyword evidence="2" id="KW-1185">Reference proteome</keyword>
<dbReference type="EnsemblPlants" id="TraesCS1B02G069100.1">
    <property type="protein sequence ID" value="TraesCS1B02G069100.1"/>
    <property type="gene ID" value="TraesCS1B02G069100"/>
</dbReference>
<name>A0A3B5YRS3_WHEAT</name>
<dbReference type="GO" id="GO:0032040">
    <property type="term" value="C:small-subunit processome"/>
    <property type="evidence" value="ECO:0000318"/>
    <property type="project" value="GO_Central"/>
</dbReference>
<reference evidence="1" key="1">
    <citation type="submission" date="2018-08" db="EMBL/GenBank/DDBJ databases">
        <authorList>
            <person name="Rossello M."/>
        </authorList>
    </citation>
    <scope>NUCLEOTIDE SEQUENCE [LARGE SCALE GENOMIC DNA]</scope>
    <source>
        <strain evidence="1">cv. Chinese Spring</strain>
    </source>
</reference>
<dbReference type="Proteomes" id="UP000019116">
    <property type="component" value="Chromosome 1B"/>
</dbReference>
<protein>
    <submittedName>
        <fullName evidence="1">Uncharacterized protein</fullName>
    </submittedName>
</protein>
<accession>A0A3B5YRS3</accession>
<dbReference type="PANTHER" id="PTHR10894">
    <property type="entry name" value="NUCLEOLAR PROTEIN 5 NUCLEOLAR PROTEIN NOP5 NOP58"/>
    <property type="match status" value="1"/>
</dbReference>
<dbReference type="AlphaFoldDB" id="A0A3B5YRS3"/>
<dbReference type="PANTHER" id="PTHR10894:SF24">
    <property type="entry name" value="OS02G0511800 PROTEIN"/>
    <property type="match status" value="1"/>
</dbReference>
<organism evidence="1">
    <name type="scientific">Triticum aestivum</name>
    <name type="common">Wheat</name>
    <dbReference type="NCBI Taxonomy" id="4565"/>
    <lineage>
        <taxon>Eukaryota</taxon>
        <taxon>Viridiplantae</taxon>
        <taxon>Streptophyta</taxon>
        <taxon>Embryophyta</taxon>
        <taxon>Tracheophyta</taxon>
        <taxon>Spermatophyta</taxon>
        <taxon>Magnoliopsida</taxon>
        <taxon>Liliopsida</taxon>
        <taxon>Poales</taxon>
        <taxon>Poaceae</taxon>
        <taxon>BOP clade</taxon>
        <taxon>Pooideae</taxon>
        <taxon>Triticodae</taxon>
        <taxon>Triticeae</taxon>
        <taxon>Triticinae</taxon>
        <taxon>Triticum</taxon>
    </lineage>
</organism>
<evidence type="ECO:0000313" key="1">
    <source>
        <dbReference type="EnsemblPlants" id="TraesCS1B02G069100.1"/>
    </source>
</evidence>
<evidence type="ECO:0000313" key="2">
    <source>
        <dbReference type="Proteomes" id="UP000019116"/>
    </source>
</evidence>
<dbReference type="GO" id="GO:0030515">
    <property type="term" value="F:snoRNA binding"/>
    <property type="evidence" value="ECO:0000318"/>
    <property type="project" value="GO_Central"/>
</dbReference>
<sequence length="309" mass="34418">MARRRRRNSPLETPSSAAGDIRTAMLLYQAPSGIAVFSFDVSYLNGISKAFWKSLPSLSLEVFIKSKMVPSPIDSANKFVDSLLADSLIELCLCGSEKTLFVGSAEHKRIIEATLGIICLYVDVPDCEMIVCHLKDHVRNLLSFPDDASAMLLHEAPSGIAIFSFDESYLNGLAKDFWTCLPPLSLVEFMAYERVPTPIDLDNEAIDDRLAKRLMKLCGSEKKLVVGSAAHKRIIEMKVEKITCLYVDIPDCEVIICSLKKPMGTLLPHEEKADPMKNIISFLHQHDFDIPGGKVEESYYAPALRLHEV</sequence>
<dbReference type="InterPro" id="IPR045056">
    <property type="entry name" value="Nop56/Nop58"/>
</dbReference>
<reference evidence="1" key="2">
    <citation type="submission" date="2018-10" db="UniProtKB">
        <authorList>
            <consortium name="EnsemblPlants"/>
        </authorList>
    </citation>
    <scope>IDENTIFICATION</scope>
</reference>